<proteinExistence type="predicted"/>
<sequence length="167" mass="18063">MSEAGYASLSPKLLANKGGAKPAMRSQMAAIDPSAMFSAERLEDLGWNDMGEDEEIQAQPQTRRMGEVISLNDHVIAQDLGSPVHDQQAELTRELRRGAAKANVKNSANAGKRAAFTLRLDAQRHLKLRLASTMLDESAQQIVTDALDAALARLPGLDELAAGMKRK</sequence>
<accession>A0A844Z9T2</accession>
<evidence type="ECO:0000256" key="1">
    <source>
        <dbReference type="SAM" id="MobiDB-lite"/>
    </source>
</evidence>
<reference evidence="2 3" key="1">
    <citation type="submission" date="2019-12" db="EMBL/GenBank/DDBJ databases">
        <title>Genomic-based taxomic classification of the family Erythrobacteraceae.</title>
        <authorList>
            <person name="Xu L."/>
        </authorList>
    </citation>
    <scope>NUCLEOTIDE SEQUENCE [LARGE SCALE GENOMIC DNA]</scope>
    <source>
        <strain evidence="2 3">MCCC 1A09962</strain>
    </source>
</reference>
<feature type="region of interest" description="Disordered" evidence="1">
    <location>
        <begin position="1"/>
        <end position="25"/>
    </location>
</feature>
<dbReference type="RefSeq" id="WP_160681125.1">
    <property type="nucleotide sequence ID" value="NZ_WTYW01000001.1"/>
</dbReference>
<dbReference type="EMBL" id="WTYW01000001">
    <property type="protein sequence ID" value="MXO84568.1"/>
    <property type="molecule type" value="Genomic_DNA"/>
</dbReference>
<dbReference type="OrthoDB" id="7507351at2"/>
<comment type="caution">
    <text evidence="2">The sequence shown here is derived from an EMBL/GenBank/DDBJ whole genome shotgun (WGS) entry which is preliminary data.</text>
</comment>
<keyword evidence="3" id="KW-1185">Reference proteome</keyword>
<name>A0A844Z9T2_9SPHN</name>
<evidence type="ECO:0000313" key="3">
    <source>
        <dbReference type="Proteomes" id="UP000433104"/>
    </source>
</evidence>
<gene>
    <name evidence="2" type="ORF">GRI38_00780</name>
</gene>
<dbReference type="Proteomes" id="UP000433104">
    <property type="component" value="Unassembled WGS sequence"/>
</dbReference>
<protein>
    <submittedName>
        <fullName evidence="2">Uncharacterized protein</fullName>
    </submittedName>
</protein>
<evidence type="ECO:0000313" key="2">
    <source>
        <dbReference type="EMBL" id="MXO84568.1"/>
    </source>
</evidence>
<dbReference type="AlphaFoldDB" id="A0A844Z9T2"/>
<organism evidence="2 3">
    <name type="scientific">Parapontixanthobacter aurantiacus</name>
    <dbReference type="NCBI Taxonomy" id="1463599"/>
    <lineage>
        <taxon>Bacteria</taxon>
        <taxon>Pseudomonadati</taxon>
        <taxon>Pseudomonadota</taxon>
        <taxon>Alphaproteobacteria</taxon>
        <taxon>Sphingomonadales</taxon>
        <taxon>Erythrobacteraceae</taxon>
        <taxon>Parapontixanthobacter</taxon>
    </lineage>
</organism>